<accession>A0A699ZP04</accession>
<keyword evidence="3" id="KW-1185">Reference proteome</keyword>
<dbReference type="AlphaFoldDB" id="A0A699ZP04"/>
<comment type="caution">
    <text evidence="2">The sequence shown here is derived from an EMBL/GenBank/DDBJ whole genome shotgun (WGS) entry which is preliminary data.</text>
</comment>
<dbReference type="EMBL" id="BLLF01001597">
    <property type="protein sequence ID" value="GFH20218.1"/>
    <property type="molecule type" value="Genomic_DNA"/>
</dbReference>
<feature type="non-terminal residue" evidence="2">
    <location>
        <position position="105"/>
    </location>
</feature>
<keyword evidence="1" id="KW-0812">Transmembrane</keyword>
<reference evidence="2 3" key="1">
    <citation type="submission" date="2020-02" db="EMBL/GenBank/DDBJ databases">
        <title>Draft genome sequence of Haematococcus lacustris strain NIES-144.</title>
        <authorList>
            <person name="Morimoto D."/>
            <person name="Nakagawa S."/>
            <person name="Yoshida T."/>
            <person name="Sawayama S."/>
        </authorList>
    </citation>
    <scope>NUCLEOTIDE SEQUENCE [LARGE SCALE GENOMIC DNA]</scope>
    <source>
        <strain evidence="2 3">NIES-144</strain>
    </source>
</reference>
<evidence type="ECO:0000256" key="1">
    <source>
        <dbReference type="SAM" id="Phobius"/>
    </source>
</evidence>
<sequence>MRGIKAHRLTPARQARTIFGLIIALSAAAGFWLAGHSRHRASLSPQTAPSTACSGICIQVDVGKLNALSYTQQGVSLDSSECGLVTELLHDSSFELGALAALWPS</sequence>
<organism evidence="2 3">
    <name type="scientific">Haematococcus lacustris</name>
    <name type="common">Green alga</name>
    <name type="synonym">Haematococcus pluvialis</name>
    <dbReference type="NCBI Taxonomy" id="44745"/>
    <lineage>
        <taxon>Eukaryota</taxon>
        <taxon>Viridiplantae</taxon>
        <taxon>Chlorophyta</taxon>
        <taxon>core chlorophytes</taxon>
        <taxon>Chlorophyceae</taxon>
        <taxon>CS clade</taxon>
        <taxon>Chlamydomonadales</taxon>
        <taxon>Haematococcaceae</taxon>
        <taxon>Haematococcus</taxon>
    </lineage>
</organism>
<proteinExistence type="predicted"/>
<evidence type="ECO:0000313" key="3">
    <source>
        <dbReference type="Proteomes" id="UP000485058"/>
    </source>
</evidence>
<protein>
    <submittedName>
        <fullName evidence="2">Uncharacterized protein</fullName>
    </submittedName>
</protein>
<keyword evidence="1" id="KW-0472">Membrane</keyword>
<evidence type="ECO:0000313" key="2">
    <source>
        <dbReference type="EMBL" id="GFH20218.1"/>
    </source>
</evidence>
<feature type="transmembrane region" description="Helical" evidence="1">
    <location>
        <begin position="15"/>
        <end position="34"/>
    </location>
</feature>
<feature type="non-terminal residue" evidence="2">
    <location>
        <position position="1"/>
    </location>
</feature>
<gene>
    <name evidence="2" type="ORF">HaLaN_17306</name>
</gene>
<dbReference type="Proteomes" id="UP000485058">
    <property type="component" value="Unassembled WGS sequence"/>
</dbReference>
<keyword evidence="1" id="KW-1133">Transmembrane helix</keyword>
<name>A0A699ZP04_HAELA</name>